<dbReference type="GO" id="GO:0000428">
    <property type="term" value="C:DNA-directed RNA polymerase complex"/>
    <property type="evidence" value="ECO:0007669"/>
    <property type="project" value="UniProtKB-KW"/>
</dbReference>
<keyword evidence="5 7" id="KW-0804">Transcription</keyword>
<dbReference type="InterPro" id="IPR044893">
    <property type="entry name" value="RNA_pol_Rpb1_clamp_domain"/>
</dbReference>
<keyword evidence="3 7" id="KW-0808">Transferase</keyword>
<evidence type="ECO:0000256" key="1">
    <source>
        <dbReference type="ARBA" id="ARBA00004026"/>
    </source>
</evidence>
<evidence type="ECO:0000256" key="5">
    <source>
        <dbReference type="ARBA" id="ARBA00023163"/>
    </source>
</evidence>
<comment type="similarity">
    <text evidence="7">Belongs to the RNA polymerase beta' chain family.</text>
</comment>
<dbReference type="GO" id="GO:0003899">
    <property type="term" value="F:DNA-directed RNA polymerase activity"/>
    <property type="evidence" value="ECO:0007669"/>
    <property type="project" value="UniProtKB-EC"/>
</dbReference>
<organism evidence="9">
    <name type="scientific">Nitzschia alba</name>
    <name type="common">Marine diatom</name>
    <dbReference type="NCBI Taxonomy" id="2858"/>
    <lineage>
        <taxon>Eukaryota</taxon>
        <taxon>Sar</taxon>
        <taxon>Stramenopiles</taxon>
        <taxon>Ochrophyta</taxon>
        <taxon>Bacillariophyta</taxon>
        <taxon>Bacillariophyceae</taxon>
        <taxon>Bacillariophycidae</taxon>
        <taxon>Bacillariales</taxon>
        <taxon>Bacillariaceae</taxon>
        <taxon>Nitzschia</taxon>
    </lineage>
</organism>
<dbReference type="EC" id="2.7.7.6" evidence="7"/>
<evidence type="ECO:0000313" key="9">
    <source>
        <dbReference type="EMBL" id="QEI59559.1"/>
    </source>
</evidence>
<geneLocation type="plastid" evidence="9"/>
<dbReference type="EMBL" id="MN065498">
    <property type="protein sequence ID" value="QEI59559.1"/>
    <property type="molecule type" value="Genomic_DNA"/>
</dbReference>
<accession>A0A5C0F2L3</accession>
<comment type="catalytic activity">
    <reaction evidence="6 7">
        <text>RNA(n) + a ribonucleoside 5'-triphosphate = RNA(n+1) + diphosphate</text>
        <dbReference type="Rhea" id="RHEA:21248"/>
        <dbReference type="Rhea" id="RHEA-COMP:14527"/>
        <dbReference type="Rhea" id="RHEA-COMP:17342"/>
        <dbReference type="ChEBI" id="CHEBI:33019"/>
        <dbReference type="ChEBI" id="CHEBI:61557"/>
        <dbReference type="ChEBI" id="CHEBI:140395"/>
        <dbReference type="EC" id="2.7.7.6"/>
    </reaction>
</comment>
<evidence type="ECO:0000256" key="6">
    <source>
        <dbReference type="ARBA" id="ARBA00048552"/>
    </source>
</evidence>
<evidence type="ECO:0000256" key="2">
    <source>
        <dbReference type="ARBA" id="ARBA00022478"/>
    </source>
</evidence>
<dbReference type="RefSeq" id="YP_009695281.1">
    <property type="nucleotide sequence ID" value="NC_044785.1"/>
</dbReference>
<dbReference type="InterPro" id="IPR042102">
    <property type="entry name" value="RNA_pol_Rpb1_3_sf"/>
</dbReference>
<dbReference type="InterPro" id="IPR007066">
    <property type="entry name" value="RNA_pol_Rpb1_3"/>
</dbReference>
<dbReference type="GeneID" id="41826801"/>
<gene>
    <name evidence="9" type="primary">rpoC1</name>
</gene>
<evidence type="ECO:0000259" key="8">
    <source>
        <dbReference type="SMART" id="SM00663"/>
    </source>
</evidence>
<dbReference type="SUPFAM" id="SSF64484">
    <property type="entry name" value="beta and beta-prime subunits of DNA dependent RNA-polymerase"/>
    <property type="match status" value="1"/>
</dbReference>
<dbReference type="InterPro" id="IPR045867">
    <property type="entry name" value="DNA-dir_RpoC_beta_prime"/>
</dbReference>
<dbReference type="InterPro" id="IPR007080">
    <property type="entry name" value="RNA_pol_Rpb1_1"/>
</dbReference>
<dbReference type="Gene3D" id="1.10.274.100">
    <property type="entry name" value="RNA polymerase Rpb1, domain 3"/>
    <property type="match status" value="1"/>
</dbReference>
<dbReference type="Pfam" id="PF04983">
    <property type="entry name" value="RNA_pol_Rpb1_3"/>
    <property type="match status" value="1"/>
</dbReference>
<sequence length="669" mass="77833">MIFKQLSLEEFDFIKVKLASPARIFEWGHQLLPNGRSVGEVTIPDTLNQETLRPIRGGLFCEQIFGPTKHFKCYCSKPKTIFKKILFCERCELEITDARVRSHRMGYIKLKYPIVHFWYLSSSSNFIALLLETEGLEKQLQTQSKSRVSCEFWDKRIRQIKISSIIYASSLTEPSLYGIHWDLQQYRRSRELGFSRYPEHLLDSTPIFLTGPSLIYQELKNLNLNIEIIKTRCFILLCTKILNKEKSLYTQFKWSKKWEKYRLYKLREQAIKRTRILENLNSTGSEASWMVFSILPVVPPALRPLTQIETGRFISADLNELYQLVILRNNRITELLRIGIPEAFIRNERRLLQETIDSLIDNCKCKNTKLDLNDHPLKSLSDTITGKEGRFRHDLLGKRVDFSGRSVIVVEPRLNLLQCGLPYDMAIELFKSFILTKLNKINQREDTLYSLNIFKQDKSIIIPILNSIFKDHPIFINRAPTLHRLGIQAFKPILIQGKAIKLHPLVCSSFNADFDGDQMAIHIPLSWEAQEECNKLMLSTRNIISPANNKPTIIPSQDMILGCSYLTLNNINKLNGSNHYFSDLKDVLLAYEQDKIEIHSSIWIRLKKNNLKFSNLLKIIKLQDDTFIEYYKNLQIKKNSMGEIIVQYLKTTTGRAILNYTIQEALNTL</sequence>
<dbReference type="Gene3D" id="2.40.40.20">
    <property type="match status" value="1"/>
</dbReference>
<dbReference type="Pfam" id="PF00623">
    <property type="entry name" value="RNA_pol_Rpb1_2"/>
    <property type="match status" value="1"/>
</dbReference>
<reference evidence="9" key="1">
    <citation type="submission" date="2019-06" db="EMBL/GenBank/DDBJ databases">
        <authorList>
            <person name="Grosvenor D.A."/>
            <person name="Keepers K.G."/>
            <person name="Pogoda C.S."/>
            <person name="Kane N.C."/>
            <person name="Kociolek J.P."/>
        </authorList>
    </citation>
    <scope>NUCLEOTIDE SEQUENCE</scope>
</reference>
<comment type="function">
    <text evidence="1 7">DNA-dependent RNA polymerase catalyzes the transcription of DNA into RNA using the four ribonucleoside triphosphates as substrates.</text>
</comment>
<evidence type="ECO:0000256" key="4">
    <source>
        <dbReference type="ARBA" id="ARBA00022695"/>
    </source>
</evidence>
<protein>
    <recommendedName>
        <fullName evidence="7">DNA-directed RNA polymerase subunit</fullName>
        <ecNumber evidence="7">2.7.7.6</ecNumber>
    </recommendedName>
</protein>
<name>A0A5C0F2L3_NITAL</name>
<dbReference type="PANTHER" id="PTHR19376">
    <property type="entry name" value="DNA-DIRECTED RNA POLYMERASE"/>
    <property type="match status" value="1"/>
</dbReference>
<proteinExistence type="inferred from homology"/>
<keyword evidence="2 7" id="KW-0240">DNA-directed RNA polymerase</keyword>
<dbReference type="Pfam" id="PF04997">
    <property type="entry name" value="RNA_pol_Rpb1_1"/>
    <property type="match status" value="1"/>
</dbReference>
<dbReference type="Gene3D" id="4.10.860.120">
    <property type="entry name" value="RNA polymerase II, clamp domain"/>
    <property type="match status" value="1"/>
</dbReference>
<feature type="domain" description="RNA polymerase N-terminal" evidence="8">
    <location>
        <begin position="288"/>
        <end position="567"/>
    </location>
</feature>
<dbReference type="InterPro" id="IPR006592">
    <property type="entry name" value="RNA_pol_N"/>
</dbReference>
<dbReference type="PANTHER" id="PTHR19376:SF54">
    <property type="entry name" value="DNA-DIRECTED RNA POLYMERASE SUBUNIT BETA"/>
    <property type="match status" value="1"/>
</dbReference>
<evidence type="ECO:0000256" key="3">
    <source>
        <dbReference type="ARBA" id="ARBA00022679"/>
    </source>
</evidence>
<dbReference type="GO" id="GO:0006351">
    <property type="term" value="P:DNA-templated transcription"/>
    <property type="evidence" value="ECO:0007669"/>
    <property type="project" value="InterPro"/>
</dbReference>
<dbReference type="GO" id="GO:0003677">
    <property type="term" value="F:DNA binding"/>
    <property type="evidence" value="ECO:0007669"/>
    <property type="project" value="InterPro"/>
</dbReference>
<evidence type="ECO:0000256" key="7">
    <source>
        <dbReference type="RuleBase" id="RU004279"/>
    </source>
</evidence>
<dbReference type="InterPro" id="IPR000722">
    <property type="entry name" value="RNA_pol_asu"/>
</dbReference>
<keyword evidence="9" id="KW-0934">Plastid</keyword>
<dbReference type="SMART" id="SM00663">
    <property type="entry name" value="RPOLA_N"/>
    <property type="match status" value="1"/>
</dbReference>
<keyword evidence="4 7" id="KW-0548">Nucleotidyltransferase</keyword>
<dbReference type="AlphaFoldDB" id="A0A5C0F2L3"/>